<dbReference type="OrthoDB" id="260254at2759"/>
<dbReference type="Proteomes" id="UP000674179">
    <property type="component" value="Chromosome 32"/>
</dbReference>
<name>A0A836H585_LEIEN</name>
<dbReference type="GeneID" id="94169738"/>
<organism evidence="2 3">
    <name type="scientific">Leishmania enriettii</name>
    <dbReference type="NCBI Taxonomy" id="5663"/>
    <lineage>
        <taxon>Eukaryota</taxon>
        <taxon>Discoba</taxon>
        <taxon>Euglenozoa</taxon>
        <taxon>Kinetoplastea</taxon>
        <taxon>Metakinetoplastina</taxon>
        <taxon>Trypanosomatida</taxon>
        <taxon>Trypanosomatidae</taxon>
        <taxon>Leishmaniinae</taxon>
        <taxon>Leishmania</taxon>
    </lineage>
</organism>
<protein>
    <submittedName>
        <fullName evidence="2">Uncharacterized protein</fullName>
    </submittedName>
</protein>
<keyword evidence="3" id="KW-1185">Reference proteome</keyword>
<proteinExistence type="predicted"/>
<dbReference type="EMBL" id="JAFHKP010000032">
    <property type="protein sequence ID" value="KAG5471161.1"/>
    <property type="molecule type" value="Genomic_DNA"/>
</dbReference>
<comment type="caution">
    <text evidence="2">The sequence shown here is derived from an EMBL/GenBank/DDBJ whole genome shotgun (WGS) entry which is preliminary data.</text>
</comment>
<dbReference type="AlphaFoldDB" id="A0A836H585"/>
<evidence type="ECO:0000313" key="3">
    <source>
        <dbReference type="Proteomes" id="UP000674179"/>
    </source>
</evidence>
<evidence type="ECO:0000313" key="2">
    <source>
        <dbReference type="EMBL" id="KAG5471161.1"/>
    </source>
</evidence>
<feature type="region of interest" description="Disordered" evidence="1">
    <location>
        <begin position="1"/>
        <end position="22"/>
    </location>
</feature>
<dbReference type="KEGG" id="lenr:94169738"/>
<evidence type="ECO:0000256" key="1">
    <source>
        <dbReference type="SAM" id="MobiDB-lite"/>
    </source>
</evidence>
<dbReference type="RefSeq" id="XP_067690331.1">
    <property type="nucleotide sequence ID" value="XM_067834228.1"/>
</dbReference>
<feature type="compositionally biased region" description="Polar residues" evidence="1">
    <location>
        <begin position="1"/>
        <end position="10"/>
    </location>
</feature>
<gene>
    <name evidence="2" type="ORF">CUR178_02472</name>
</gene>
<reference evidence="2 3" key="1">
    <citation type="submission" date="2021-02" db="EMBL/GenBank/DDBJ databases">
        <title>Leishmania (Mundinia) enrietti genome sequencing and assembly.</title>
        <authorList>
            <person name="Almutairi H."/>
            <person name="Gatherer D."/>
        </authorList>
    </citation>
    <scope>NUCLEOTIDE SEQUENCE [LARGE SCALE GENOMIC DNA]</scope>
    <source>
        <strain evidence="2">CUR178</strain>
    </source>
</reference>
<sequence>MSSSASTKPASDQGGCGGGGGVREIGTVTSGMAIMNFDQKTKPYTRNDFVQFLMNYQENLNEEELRLVEKGMMGTFVGMPVFFGAGYSLSGRLGWHRVSRAMAPLNEGGRPGRLVSHLPRIGRTAFGLTAATVPYMVMQQWFVSRVLELDERESNLSFHVRRLMLSQRSGMMFKRTATREVTREEQQRLMREAEAHVNENRSGQRVSQGLGTGPVDVNLQLGQQVLTPVAQTGYKPMPTQHQ</sequence>
<accession>A0A836H585</accession>